<keyword evidence="6 13" id="KW-0479">Metal-binding</keyword>
<protein>
    <recommendedName>
        <fullName evidence="13">Cysteine--tRNA ligase</fullName>
        <ecNumber evidence="13">6.1.1.16</ecNumber>
    </recommendedName>
    <alternativeName>
        <fullName evidence="13">Cysteinyl-tRNA synthetase</fullName>
        <shortName evidence="13">CysRS</shortName>
    </alternativeName>
</protein>
<comment type="cofactor">
    <cofactor evidence="13">
        <name>Zn(2+)</name>
        <dbReference type="ChEBI" id="CHEBI:29105"/>
    </cofactor>
    <text evidence="13">Binds 1 zinc ion per subunit.</text>
</comment>
<evidence type="ECO:0000259" key="14">
    <source>
        <dbReference type="SMART" id="SM00840"/>
    </source>
</evidence>
<evidence type="ECO:0000256" key="7">
    <source>
        <dbReference type="ARBA" id="ARBA00022741"/>
    </source>
</evidence>
<dbReference type="InterPro" id="IPR014729">
    <property type="entry name" value="Rossmann-like_a/b/a_fold"/>
</dbReference>
<comment type="subunit">
    <text evidence="3 13">Monomer.</text>
</comment>
<comment type="similarity">
    <text evidence="2 13">Belongs to the class-I aminoacyl-tRNA synthetase family.</text>
</comment>
<dbReference type="CDD" id="cd00672">
    <property type="entry name" value="CysRS_core"/>
    <property type="match status" value="1"/>
</dbReference>
<dbReference type="FunFam" id="3.40.50.620:FF:000130">
    <property type="entry name" value="Cysteine--tRNA ligase"/>
    <property type="match status" value="1"/>
</dbReference>
<dbReference type="EMBL" id="DTDP01000114">
    <property type="protein sequence ID" value="HGK53894.1"/>
    <property type="molecule type" value="Genomic_DNA"/>
</dbReference>
<dbReference type="AlphaFoldDB" id="A0A7V4E309"/>
<comment type="subcellular location">
    <subcellularLocation>
        <location evidence="1 13">Cytoplasm</location>
    </subcellularLocation>
</comment>
<feature type="short sequence motif" description="'HIGH' region" evidence="13">
    <location>
        <begin position="29"/>
        <end position="39"/>
    </location>
</feature>
<feature type="binding site" evidence="13">
    <location>
        <position position="27"/>
    </location>
    <ligand>
        <name>Zn(2+)</name>
        <dbReference type="ChEBI" id="CHEBI:29105"/>
    </ligand>
</feature>
<feature type="binding site" evidence="13">
    <location>
        <position position="207"/>
    </location>
    <ligand>
        <name>Zn(2+)</name>
        <dbReference type="ChEBI" id="CHEBI:29105"/>
    </ligand>
</feature>
<feature type="domain" description="Cysteinyl-tRNA synthetase class Ia DALR" evidence="14">
    <location>
        <begin position="342"/>
        <end position="402"/>
    </location>
</feature>
<keyword evidence="11 13" id="KW-0030">Aminoacyl-tRNA synthetase</keyword>
<evidence type="ECO:0000256" key="6">
    <source>
        <dbReference type="ARBA" id="ARBA00022723"/>
    </source>
</evidence>
<dbReference type="InterPro" id="IPR032678">
    <property type="entry name" value="tRNA-synt_1_cat_dom"/>
</dbReference>
<dbReference type="Gene3D" id="3.40.50.620">
    <property type="entry name" value="HUPs"/>
    <property type="match status" value="1"/>
</dbReference>
<evidence type="ECO:0000256" key="13">
    <source>
        <dbReference type="HAMAP-Rule" id="MF_00041"/>
    </source>
</evidence>
<evidence type="ECO:0000313" key="15">
    <source>
        <dbReference type="EMBL" id="HGK53894.1"/>
    </source>
</evidence>
<keyword evidence="4 13" id="KW-0963">Cytoplasm</keyword>
<evidence type="ECO:0000256" key="8">
    <source>
        <dbReference type="ARBA" id="ARBA00022833"/>
    </source>
</evidence>
<dbReference type="SUPFAM" id="SSF52374">
    <property type="entry name" value="Nucleotidylyl transferase"/>
    <property type="match status" value="1"/>
</dbReference>
<dbReference type="EC" id="6.1.1.16" evidence="13"/>
<name>A0A7V4E309_UNCW3</name>
<comment type="caution">
    <text evidence="15">The sequence shown here is derived from an EMBL/GenBank/DDBJ whole genome shotgun (WGS) entry which is preliminary data.</text>
</comment>
<dbReference type="GO" id="GO:0006423">
    <property type="term" value="P:cysteinyl-tRNA aminoacylation"/>
    <property type="evidence" value="ECO:0007669"/>
    <property type="project" value="UniProtKB-UniRule"/>
</dbReference>
<feature type="binding site" evidence="13">
    <location>
        <position position="236"/>
    </location>
    <ligand>
        <name>Zn(2+)</name>
        <dbReference type="ChEBI" id="CHEBI:29105"/>
    </ligand>
</feature>
<organism evidence="15">
    <name type="scientific">candidate division WOR-3 bacterium</name>
    <dbReference type="NCBI Taxonomy" id="2052148"/>
    <lineage>
        <taxon>Bacteria</taxon>
        <taxon>Bacteria division WOR-3</taxon>
    </lineage>
</organism>
<keyword evidence="9 13" id="KW-0067">ATP-binding</keyword>
<dbReference type="SUPFAM" id="SSF47323">
    <property type="entry name" value="Anticodon-binding domain of a subclass of class I aminoacyl-tRNA synthetases"/>
    <property type="match status" value="1"/>
</dbReference>
<dbReference type="Pfam" id="PF09190">
    <property type="entry name" value="DALR_2"/>
    <property type="match status" value="1"/>
</dbReference>
<dbReference type="GO" id="GO:0005524">
    <property type="term" value="F:ATP binding"/>
    <property type="evidence" value="ECO:0007669"/>
    <property type="project" value="UniProtKB-UniRule"/>
</dbReference>
<dbReference type="InterPro" id="IPR024909">
    <property type="entry name" value="Cys-tRNA/MSH_ligase"/>
</dbReference>
<evidence type="ECO:0000256" key="9">
    <source>
        <dbReference type="ARBA" id="ARBA00022840"/>
    </source>
</evidence>
<dbReference type="InterPro" id="IPR015273">
    <property type="entry name" value="Cys-tRNA-synt_Ia_DALR"/>
</dbReference>
<dbReference type="InterPro" id="IPR015803">
    <property type="entry name" value="Cys-tRNA-ligase"/>
</dbReference>
<evidence type="ECO:0000256" key="5">
    <source>
        <dbReference type="ARBA" id="ARBA00022598"/>
    </source>
</evidence>
<evidence type="ECO:0000256" key="2">
    <source>
        <dbReference type="ARBA" id="ARBA00005594"/>
    </source>
</evidence>
<comment type="catalytic activity">
    <reaction evidence="12 13">
        <text>tRNA(Cys) + L-cysteine + ATP = L-cysteinyl-tRNA(Cys) + AMP + diphosphate</text>
        <dbReference type="Rhea" id="RHEA:17773"/>
        <dbReference type="Rhea" id="RHEA-COMP:9661"/>
        <dbReference type="Rhea" id="RHEA-COMP:9679"/>
        <dbReference type="ChEBI" id="CHEBI:30616"/>
        <dbReference type="ChEBI" id="CHEBI:33019"/>
        <dbReference type="ChEBI" id="CHEBI:35235"/>
        <dbReference type="ChEBI" id="CHEBI:78442"/>
        <dbReference type="ChEBI" id="CHEBI:78517"/>
        <dbReference type="ChEBI" id="CHEBI:456215"/>
        <dbReference type="EC" id="6.1.1.16"/>
    </reaction>
</comment>
<dbReference type="InterPro" id="IPR009080">
    <property type="entry name" value="tRNAsynth_Ia_anticodon-bd"/>
</dbReference>
<proteinExistence type="inferred from homology"/>
<feature type="short sequence motif" description="'KMSKS' region" evidence="13">
    <location>
        <begin position="264"/>
        <end position="268"/>
    </location>
</feature>
<dbReference type="HAMAP" id="MF_00041">
    <property type="entry name" value="Cys_tRNA_synth"/>
    <property type="match status" value="1"/>
</dbReference>
<accession>A0A7V4E309</accession>
<feature type="binding site" evidence="13">
    <location>
        <position position="267"/>
    </location>
    <ligand>
        <name>ATP</name>
        <dbReference type="ChEBI" id="CHEBI:30616"/>
    </ligand>
</feature>
<dbReference type="PANTHER" id="PTHR10890">
    <property type="entry name" value="CYSTEINYL-TRNA SYNTHETASE"/>
    <property type="match status" value="1"/>
</dbReference>
<dbReference type="GO" id="GO:0004817">
    <property type="term" value="F:cysteine-tRNA ligase activity"/>
    <property type="evidence" value="ECO:0007669"/>
    <property type="project" value="UniProtKB-UniRule"/>
</dbReference>
<keyword evidence="5 13" id="KW-0436">Ligase</keyword>
<dbReference type="Gene3D" id="1.20.120.1910">
    <property type="entry name" value="Cysteine-tRNA ligase, C-terminal anti-codon recognition domain"/>
    <property type="match status" value="1"/>
</dbReference>
<evidence type="ECO:0000256" key="12">
    <source>
        <dbReference type="ARBA" id="ARBA00047398"/>
    </source>
</evidence>
<evidence type="ECO:0000256" key="1">
    <source>
        <dbReference type="ARBA" id="ARBA00004496"/>
    </source>
</evidence>
<dbReference type="PRINTS" id="PR00983">
    <property type="entry name" value="TRNASYNTHCYS"/>
</dbReference>
<keyword evidence="7 13" id="KW-0547">Nucleotide-binding</keyword>
<reference evidence="15" key="1">
    <citation type="journal article" date="2020" name="mSystems">
        <title>Genome- and Community-Level Interaction Insights into Carbon Utilization and Element Cycling Functions of Hydrothermarchaeota in Hydrothermal Sediment.</title>
        <authorList>
            <person name="Zhou Z."/>
            <person name="Liu Y."/>
            <person name="Xu W."/>
            <person name="Pan J."/>
            <person name="Luo Z.H."/>
            <person name="Li M."/>
        </authorList>
    </citation>
    <scope>NUCLEOTIDE SEQUENCE [LARGE SCALE GENOMIC DNA]</scope>
    <source>
        <strain evidence="15">SpSt-695</strain>
    </source>
</reference>
<dbReference type="SMART" id="SM00840">
    <property type="entry name" value="DALR_2"/>
    <property type="match status" value="1"/>
</dbReference>
<keyword evidence="8 13" id="KW-0862">Zinc</keyword>
<dbReference type="Pfam" id="PF01406">
    <property type="entry name" value="tRNA-synt_1e"/>
    <property type="match status" value="1"/>
</dbReference>
<keyword evidence="10 13" id="KW-0648">Protein biosynthesis</keyword>
<dbReference type="NCBIfam" id="TIGR00435">
    <property type="entry name" value="cysS"/>
    <property type="match status" value="1"/>
</dbReference>
<gene>
    <name evidence="13" type="primary">cysS</name>
    <name evidence="15" type="ORF">ENU72_02590</name>
</gene>
<evidence type="ECO:0000256" key="10">
    <source>
        <dbReference type="ARBA" id="ARBA00022917"/>
    </source>
</evidence>
<dbReference type="GO" id="GO:0008270">
    <property type="term" value="F:zinc ion binding"/>
    <property type="evidence" value="ECO:0007669"/>
    <property type="project" value="UniProtKB-UniRule"/>
</dbReference>
<sequence>MKIYNTLTKKLEEFIPLRENKVGIYFCGMTVQDSPHVGHLRAFLCGDVLRRYLEYKGFEVRYILNFTDIDDKIIKKSWEEKVDWREIAQRYEKEYFEVEGIMNIKPASFYPRATQHIEEIINLILILKEKGFAYESGGNVWYDVSKFKSYGKLSGKNIDELIEGARVEPDPSKRDPLDFSLWKVQKENEPYFYSPFGKGRPGWHIECSAMSMKYLGETFDIHGGGEDLIFPHHENEIAQSEGATGKEFVRYWFHNAPVNLKGEKMSKSTGLFFRVLDVLKEYSPNVLKFFLLRAHYKSKIEYSKELLDDAKAGWERIENFINKGEIKEIEIKNPETREYLKKFEEYMDDDLNTPKVFSLIFELVKIGNIYYEKKDERFLEIKSLILLILKILGFSQFEKKFESKIVDDLLNIIIEVRQRLREEKRFDLSDKIREDLKNLGIIVEDKKEGSSYRFI</sequence>
<feature type="binding site" evidence="13">
    <location>
        <position position="232"/>
    </location>
    <ligand>
        <name>Zn(2+)</name>
        <dbReference type="ChEBI" id="CHEBI:29105"/>
    </ligand>
</feature>
<evidence type="ECO:0000256" key="3">
    <source>
        <dbReference type="ARBA" id="ARBA00011245"/>
    </source>
</evidence>
<evidence type="ECO:0000256" key="11">
    <source>
        <dbReference type="ARBA" id="ARBA00023146"/>
    </source>
</evidence>
<dbReference type="GO" id="GO:0005829">
    <property type="term" value="C:cytosol"/>
    <property type="evidence" value="ECO:0007669"/>
    <property type="project" value="TreeGrafter"/>
</dbReference>
<evidence type="ECO:0000256" key="4">
    <source>
        <dbReference type="ARBA" id="ARBA00022490"/>
    </source>
</evidence>
<dbReference type="PANTHER" id="PTHR10890:SF3">
    <property type="entry name" value="CYSTEINE--TRNA LIGASE, CYTOPLASMIC"/>
    <property type="match status" value="1"/>
</dbReference>